<dbReference type="EMBL" id="JBEZNA010000028">
    <property type="protein sequence ID" value="MEU9578471.1"/>
    <property type="molecule type" value="Genomic_DNA"/>
</dbReference>
<dbReference type="InterPro" id="IPR029068">
    <property type="entry name" value="Glyas_Bleomycin-R_OHBP_Dase"/>
</dbReference>
<dbReference type="SUPFAM" id="SSF54593">
    <property type="entry name" value="Glyoxalase/Bleomycin resistance protein/Dihydroxybiphenyl dioxygenase"/>
    <property type="match status" value="1"/>
</dbReference>
<proteinExistence type="predicted"/>
<dbReference type="Proteomes" id="UP001551584">
    <property type="component" value="Unassembled WGS sequence"/>
</dbReference>
<dbReference type="InterPro" id="IPR004360">
    <property type="entry name" value="Glyas_Fos-R_dOase_dom"/>
</dbReference>
<organism evidence="2 3">
    <name type="scientific">Streptomyces chilikensis</name>
    <dbReference type="NCBI Taxonomy" id="1194079"/>
    <lineage>
        <taxon>Bacteria</taxon>
        <taxon>Bacillati</taxon>
        <taxon>Actinomycetota</taxon>
        <taxon>Actinomycetes</taxon>
        <taxon>Kitasatosporales</taxon>
        <taxon>Streptomycetaceae</taxon>
        <taxon>Streptomyces</taxon>
    </lineage>
</organism>
<dbReference type="Pfam" id="PF00903">
    <property type="entry name" value="Glyoxalase"/>
    <property type="match status" value="1"/>
</dbReference>
<evidence type="ECO:0000259" key="1">
    <source>
        <dbReference type="PROSITE" id="PS51819"/>
    </source>
</evidence>
<name>A0ABV3EQS9_9ACTN</name>
<gene>
    <name evidence="2" type="ORF">AB0D95_14620</name>
</gene>
<dbReference type="RefSeq" id="WP_166025632.1">
    <property type="nucleotide sequence ID" value="NZ_JBEZNA010000028.1"/>
</dbReference>
<evidence type="ECO:0000313" key="3">
    <source>
        <dbReference type="Proteomes" id="UP001551584"/>
    </source>
</evidence>
<keyword evidence="3" id="KW-1185">Reference proteome</keyword>
<dbReference type="InterPro" id="IPR037523">
    <property type="entry name" value="VOC_core"/>
</dbReference>
<feature type="domain" description="VOC" evidence="1">
    <location>
        <begin position="4"/>
        <end position="124"/>
    </location>
</feature>
<dbReference type="Gene3D" id="3.30.720.110">
    <property type="match status" value="1"/>
</dbReference>
<reference evidence="2 3" key="1">
    <citation type="submission" date="2024-06" db="EMBL/GenBank/DDBJ databases">
        <title>The Natural Products Discovery Center: Release of the First 8490 Sequenced Strains for Exploring Actinobacteria Biosynthetic Diversity.</title>
        <authorList>
            <person name="Kalkreuter E."/>
            <person name="Kautsar S.A."/>
            <person name="Yang D."/>
            <person name="Bader C.D."/>
            <person name="Teijaro C.N."/>
            <person name="Fluegel L."/>
            <person name="Davis C.M."/>
            <person name="Simpson J.R."/>
            <person name="Lauterbach L."/>
            <person name="Steele A.D."/>
            <person name="Gui C."/>
            <person name="Meng S."/>
            <person name="Li G."/>
            <person name="Viehrig K."/>
            <person name="Ye F."/>
            <person name="Su P."/>
            <person name="Kiefer A.F."/>
            <person name="Nichols A."/>
            <person name="Cepeda A.J."/>
            <person name="Yan W."/>
            <person name="Fan B."/>
            <person name="Jiang Y."/>
            <person name="Adhikari A."/>
            <person name="Zheng C.-J."/>
            <person name="Schuster L."/>
            <person name="Cowan T.M."/>
            <person name="Smanski M.J."/>
            <person name="Chevrette M.G."/>
            <person name="De Carvalho L.P.S."/>
            <person name="Shen B."/>
        </authorList>
    </citation>
    <scope>NUCLEOTIDE SEQUENCE [LARGE SCALE GENOMIC DNA]</scope>
    <source>
        <strain evidence="2 3">NPDC048117</strain>
    </source>
</reference>
<sequence>MQVSMVGTAYAAENPARAAAWFAEHFGFKVNVDLGWYVNTQHPGHPRLSLDFVRRDHDSWPAATRGREITGALLAFLVEDVDAEFERLRAAGAEIVLDPVTEPWGQRRFQVAAPDGLLVEVLQTVAPDPEWLKANGLG</sequence>
<accession>A0ABV3EQS9</accession>
<dbReference type="Gene3D" id="3.30.720.120">
    <property type="match status" value="1"/>
</dbReference>
<evidence type="ECO:0000313" key="2">
    <source>
        <dbReference type="EMBL" id="MEU9578471.1"/>
    </source>
</evidence>
<comment type="caution">
    <text evidence="2">The sequence shown here is derived from an EMBL/GenBank/DDBJ whole genome shotgun (WGS) entry which is preliminary data.</text>
</comment>
<dbReference type="PROSITE" id="PS51819">
    <property type="entry name" value="VOC"/>
    <property type="match status" value="1"/>
</dbReference>
<protein>
    <submittedName>
        <fullName evidence="2">VOC family protein</fullName>
    </submittedName>
</protein>